<keyword evidence="4" id="KW-0808">Transferase</keyword>
<comment type="subcellular location">
    <subcellularLocation>
        <location evidence="1">Cytoplasm</location>
    </subcellularLocation>
</comment>
<gene>
    <name evidence="12" type="primary">LOC109478825</name>
</gene>
<keyword evidence="5" id="KW-0418">Kinase</keyword>
<keyword evidence="3" id="KW-0963">Cytoplasm</keyword>
<dbReference type="PANTHER" id="PTHR21064:SF1">
    <property type="entry name" value="HYDROXYLYSINE KINASE"/>
    <property type="match status" value="1"/>
</dbReference>
<evidence type="ECO:0000256" key="7">
    <source>
        <dbReference type="ARBA" id="ARBA00037368"/>
    </source>
</evidence>
<dbReference type="InterPro" id="IPR011009">
    <property type="entry name" value="Kinase-like_dom_sf"/>
</dbReference>
<proteinExistence type="inferred from homology"/>
<dbReference type="SUPFAM" id="SSF56112">
    <property type="entry name" value="Protein kinase-like (PK-like)"/>
    <property type="match status" value="1"/>
</dbReference>
<dbReference type="RefSeq" id="XP_019636204.1">
    <property type="nucleotide sequence ID" value="XM_019780645.1"/>
</dbReference>
<dbReference type="OrthoDB" id="9973935at2759"/>
<dbReference type="GO" id="GO:0047992">
    <property type="term" value="F:hydroxylysine kinase activity"/>
    <property type="evidence" value="ECO:0007669"/>
    <property type="project" value="UniProtKB-EC"/>
</dbReference>
<name>A0A6P4ZQ93_BRABE</name>
<dbReference type="InterPro" id="IPR050249">
    <property type="entry name" value="Pseudomonas-type_ThrB"/>
</dbReference>
<keyword evidence="11" id="KW-1185">Reference proteome</keyword>
<dbReference type="Gene3D" id="3.30.200.20">
    <property type="entry name" value="Phosphorylase Kinase, domain 1"/>
    <property type="match status" value="1"/>
</dbReference>
<feature type="domain" description="Aminoglycoside phosphotransferase" evidence="10">
    <location>
        <begin position="42"/>
        <end position="215"/>
    </location>
</feature>
<dbReference type="GO" id="GO:0005737">
    <property type="term" value="C:cytoplasm"/>
    <property type="evidence" value="ECO:0007669"/>
    <property type="project" value="UniProtKB-SubCell"/>
</dbReference>
<dbReference type="Proteomes" id="UP000515135">
    <property type="component" value="Unplaced"/>
</dbReference>
<dbReference type="GeneID" id="109478825"/>
<evidence type="ECO:0000256" key="4">
    <source>
        <dbReference type="ARBA" id="ARBA00022679"/>
    </source>
</evidence>
<protein>
    <recommendedName>
        <fullName evidence="9">Hydroxylysine kinase</fullName>
        <ecNumber evidence="8">2.7.1.81</ecNumber>
    </recommendedName>
</protein>
<evidence type="ECO:0000256" key="5">
    <source>
        <dbReference type="ARBA" id="ARBA00022777"/>
    </source>
</evidence>
<accession>A0A6P4ZQ93</accession>
<dbReference type="Pfam" id="PF01636">
    <property type="entry name" value="APH"/>
    <property type="match status" value="1"/>
</dbReference>
<comment type="function">
    <text evidence="7">Catalyzes the GTP-dependent phosphorylation of 5-hydroxy-L-lysine.</text>
</comment>
<evidence type="ECO:0000256" key="8">
    <source>
        <dbReference type="ARBA" id="ARBA00038873"/>
    </source>
</evidence>
<evidence type="ECO:0000259" key="10">
    <source>
        <dbReference type="Pfam" id="PF01636"/>
    </source>
</evidence>
<reference evidence="12" key="1">
    <citation type="submission" date="2025-08" db="UniProtKB">
        <authorList>
            <consortium name="RefSeq"/>
        </authorList>
    </citation>
    <scope>IDENTIFICATION</scope>
    <source>
        <tissue evidence="12">Gonad</tissue>
    </source>
</reference>
<evidence type="ECO:0000256" key="3">
    <source>
        <dbReference type="ARBA" id="ARBA00022490"/>
    </source>
</evidence>
<evidence type="ECO:0000256" key="2">
    <source>
        <dbReference type="ARBA" id="ARBA00006219"/>
    </source>
</evidence>
<dbReference type="PANTHER" id="PTHR21064">
    <property type="entry name" value="AMINOGLYCOSIDE PHOSPHOTRANSFERASE DOMAIN-CONTAINING PROTEIN-RELATED"/>
    <property type="match status" value="1"/>
</dbReference>
<evidence type="ECO:0000256" key="9">
    <source>
        <dbReference type="ARBA" id="ARBA00040505"/>
    </source>
</evidence>
<sequence length="300" mass="34689">MQGISMAQSEKAEEILEKPHLTEEQAGQLVERLYGLKVKSVKPLDSYYDMNFYVTVDGPAPWAHGYTLKVTNGTESKNEDLIEAQNKMMAFLADRGFPVPRVVPNLQGRDMSLEQLLKNENVSYSHNIVRLLTYLPGTVYHNVPVTHHLAYEAGAFLAKVQKALRDFSHPALHRPDFVWSLRYVPSLEKHLHCLKEDPHVDIIREIIQAFREKVLPRMDDLQQGYESVRALTPAEWDVLYYCVAARALQSYVLGHYTASLHPENTEYLMFTAGSVWKFIELWWGTPKEEIYKQWRNIQNN</sequence>
<evidence type="ECO:0000256" key="6">
    <source>
        <dbReference type="ARBA" id="ARBA00036820"/>
    </source>
</evidence>
<evidence type="ECO:0000256" key="1">
    <source>
        <dbReference type="ARBA" id="ARBA00004496"/>
    </source>
</evidence>
<organism evidence="11 12">
    <name type="scientific">Branchiostoma belcheri</name>
    <name type="common">Amphioxus</name>
    <dbReference type="NCBI Taxonomy" id="7741"/>
    <lineage>
        <taxon>Eukaryota</taxon>
        <taxon>Metazoa</taxon>
        <taxon>Chordata</taxon>
        <taxon>Cephalochordata</taxon>
        <taxon>Leptocardii</taxon>
        <taxon>Amphioxiformes</taxon>
        <taxon>Branchiostomatidae</taxon>
        <taxon>Branchiostoma</taxon>
    </lineage>
</organism>
<dbReference type="AlphaFoldDB" id="A0A6P4ZQ93"/>
<dbReference type="EC" id="2.7.1.81" evidence="8"/>
<comment type="catalytic activity">
    <reaction evidence="6">
        <text>(5R)-5-hydroxy-L-lysine + GTP = (5R)-5-phosphooxy-L-lysine + GDP + H(+)</text>
        <dbReference type="Rhea" id="RHEA:19049"/>
        <dbReference type="ChEBI" id="CHEBI:15378"/>
        <dbReference type="ChEBI" id="CHEBI:37565"/>
        <dbReference type="ChEBI" id="CHEBI:57882"/>
        <dbReference type="ChEBI" id="CHEBI:58189"/>
        <dbReference type="ChEBI" id="CHEBI:58357"/>
        <dbReference type="EC" id="2.7.1.81"/>
    </reaction>
</comment>
<comment type="similarity">
    <text evidence="2">Belongs to the aminoglycoside phosphotransferase family.</text>
</comment>
<dbReference type="InterPro" id="IPR002575">
    <property type="entry name" value="Aminoglycoside_PTrfase"/>
</dbReference>
<evidence type="ECO:0000313" key="11">
    <source>
        <dbReference type="Proteomes" id="UP000515135"/>
    </source>
</evidence>
<dbReference type="FunFam" id="3.30.200.20:FF:000549">
    <property type="entry name" value="hydroxylysine kinase"/>
    <property type="match status" value="1"/>
</dbReference>
<evidence type="ECO:0000313" key="12">
    <source>
        <dbReference type="RefSeq" id="XP_019636204.1"/>
    </source>
</evidence>